<evidence type="ECO:0000313" key="2">
    <source>
        <dbReference type="Proteomes" id="UP000247727"/>
    </source>
</evidence>
<dbReference type="AlphaFoldDB" id="A0A318U2P8"/>
<protein>
    <submittedName>
        <fullName evidence="1">Uncharacterized protein</fullName>
    </submittedName>
</protein>
<organism evidence="1 2">
    <name type="scientific">Rhodobacter viridis</name>
    <dbReference type="NCBI Taxonomy" id="1054202"/>
    <lineage>
        <taxon>Bacteria</taxon>
        <taxon>Pseudomonadati</taxon>
        <taxon>Pseudomonadota</taxon>
        <taxon>Alphaproteobacteria</taxon>
        <taxon>Rhodobacterales</taxon>
        <taxon>Rhodobacter group</taxon>
        <taxon>Rhodobacter</taxon>
    </lineage>
</organism>
<dbReference type="RefSeq" id="WP_110803793.1">
    <property type="nucleotide sequence ID" value="NZ_QJTK01000001.1"/>
</dbReference>
<dbReference type="Proteomes" id="UP000247727">
    <property type="component" value="Unassembled WGS sequence"/>
</dbReference>
<name>A0A318U2P8_9RHOB</name>
<reference evidence="1 2" key="1">
    <citation type="submission" date="2018-06" db="EMBL/GenBank/DDBJ databases">
        <title>Genomic Encyclopedia of Type Strains, Phase III (KMG-III): the genomes of soil and plant-associated and newly described type strains.</title>
        <authorList>
            <person name="Whitman W."/>
        </authorList>
    </citation>
    <scope>NUCLEOTIDE SEQUENCE [LARGE SCALE GENOMIC DNA]</scope>
    <source>
        <strain evidence="1 2">JA737</strain>
    </source>
</reference>
<keyword evidence="2" id="KW-1185">Reference proteome</keyword>
<proteinExistence type="predicted"/>
<accession>A0A318U2P8</accession>
<evidence type="ECO:0000313" key="1">
    <source>
        <dbReference type="EMBL" id="PYF12740.1"/>
    </source>
</evidence>
<gene>
    <name evidence="1" type="ORF">C8J30_101121</name>
</gene>
<comment type="caution">
    <text evidence="1">The sequence shown here is derived from an EMBL/GenBank/DDBJ whole genome shotgun (WGS) entry which is preliminary data.</text>
</comment>
<dbReference type="EMBL" id="QJTK01000001">
    <property type="protein sequence ID" value="PYF12740.1"/>
    <property type="molecule type" value="Genomic_DNA"/>
</dbReference>
<sequence length="122" mass="12809">MATADDAFARKIAADVVDIELSNLLAPDTPWRLEGGVAILPAPEDKVGLATQIFSDRITLGEGAPTIAATTTVIAGVDQMVVLGVLAADPVTDLSRARFLHADCVVETIKVALRRQPAFATQ</sequence>